<name>A0ABY7GUD0_9BACT</name>
<sequence length="72" mass="8114">MWQCTAGEWIVALCELGRDDEDFGNTLDVAFAWEDGHAVMITPYRGAATRIPAVSGIPWPEKLEASRRWYGE</sequence>
<dbReference type="EMBL" id="CP114040">
    <property type="protein sequence ID" value="WAS90558.1"/>
    <property type="molecule type" value="Genomic_DNA"/>
</dbReference>
<dbReference type="Proteomes" id="UP001164459">
    <property type="component" value="Chromosome"/>
</dbReference>
<dbReference type="RefSeq" id="WP_269032885.1">
    <property type="nucleotide sequence ID" value="NZ_CP114040.1"/>
</dbReference>
<protein>
    <submittedName>
        <fullName evidence="1">Uncharacterized protein</fullName>
    </submittedName>
</protein>
<evidence type="ECO:0000313" key="1">
    <source>
        <dbReference type="EMBL" id="WAS90558.1"/>
    </source>
</evidence>
<evidence type="ECO:0000313" key="2">
    <source>
        <dbReference type="Proteomes" id="UP001164459"/>
    </source>
</evidence>
<keyword evidence="2" id="KW-1185">Reference proteome</keyword>
<reference evidence="1" key="1">
    <citation type="submission" date="2022-11" db="EMBL/GenBank/DDBJ databases">
        <title>Minimal conservation of predation-associated metabolite biosynthetic gene clusters underscores biosynthetic potential of Myxococcota including descriptions for ten novel species: Archangium lansinium sp. nov., Myxococcus landrumus sp. nov., Nannocystis bai.</title>
        <authorList>
            <person name="Ahearne A."/>
            <person name="Stevens C."/>
            <person name="Dowd S."/>
        </authorList>
    </citation>
    <scope>NUCLEOTIDE SEQUENCE</scope>
    <source>
        <strain evidence="1">Fl3</strain>
    </source>
</reference>
<gene>
    <name evidence="1" type="ORF">O0S08_30595</name>
</gene>
<accession>A0ABY7GUD0</accession>
<proteinExistence type="predicted"/>
<organism evidence="1 2">
    <name type="scientific">Nannocystis punicea</name>
    <dbReference type="NCBI Taxonomy" id="2995304"/>
    <lineage>
        <taxon>Bacteria</taxon>
        <taxon>Pseudomonadati</taxon>
        <taxon>Myxococcota</taxon>
        <taxon>Polyangia</taxon>
        <taxon>Nannocystales</taxon>
        <taxon>Nannocystaceae</taxon>
        <taxon>Nannocystis</taxon>
    </lineage>
</organism>